<feature type="region of interest" description="Disordered" evidence="1">
    <location>
        <begin position="1"/>
        <end position="151"/>
    </location>
</feature>
<dbReference type="Gramene" id="TVU18903">
    <property type="protein sequence ID" value="TVU18903"/>
    <property type="gene ID" value="EJB05_35021"/>
</dbReference>
<feature type="compositionally biased region" description="Acidic residues" evidence="1">
    <location>
        <begin position="1"/>
        <end position="10"/>
    </location>
</feature>
<gene>
    <name evidence="2" type="ORF">EJB05_35021</name>
</gene>
<feature type="compositionally biased region" description="Low complexity" evidence="1">
    <location>
        <begin position="57"/>
        <end position="72"/>
    </location>
</feature>
<dbReference type="Proteomes" id="UP000324897">
    <property type="component" value="Chromosome 7"/>
</dbReference>
<accession>A0A5J9U5J5</accession>
<dbReference type="OrthoDB" id="696816at2759"/>
<feature type="non-terminal residue" evidence="2">
    <location>
        <position position="1"/>
    </location>
</feature>
<reference evidence="2 3" key="1">
    <citation type="journal article" date="2019" name="Sci. Rep.">
        <title>A high-quality genome of Eragrostis curvula grass provides insights into Poaceae evolution and supports new strategies to enhance forage quality.</title>
        <authorList>
            <person name="Carballo J."/>
            <person name="Santos B.A.C.M."/>
            <person name="Zappacosta D."/>
            <person name="Garbus I."/>
            <person name="Selva J.P."/>
            <person name="Gallo C.A."/>
            <person name="Diaz A."/>
            <person name="Albertini E."/>
            <person name="Caccamo M."/>
            <person name="Echenique V."/>
        </authorList>
    </citation>
    <scope>NUCLEOTIDE SEQUENCE [LARGE SCALE GENOMIC DNA]</scope>
    <source>
        <strain evidence="3">cv. Victoria</strain>
        <tissue evidence="2">Leaf</tissue>
    </source>
</reference>
<organism evidence="2 3">
    <name type="scientific">Eragrostis curvula</name>
    <name type="common">weeping love grass</name>
    <dbReference type="NCBI Taxonomy" id="38414"/>
    <lineage>
        <taxon>Eukaryota</taxon>
        <taxon>Viridiplantae</taxon>
        <taxon>Streptophyta</taxon>
        <taxon>Embryophyta</taxon>
        <taxon>Tracheophyta</taxon>
        <taxon>Spermatophyta</taxon>
        <taxon>Magnoliopsida</taxon>
        <taxon>Liliopsida</taxon>
        <taxon>Poales</taxon>
        <taxon>Poaceae</taxon>
        <taxon>PACMAD clade</taxon>
        <taxon>Chloridoideae</taxon>
        <taxon>Eragrostideae</taxon>
        <taxon>Eragrostidinae</taxon>
        <taxon>Eragrostis</taxon>
    </lineage>
</organism>
<dbReference type="AlphaFoldDB" id="A0A5J9U5J5"/>
<feature type="compositionally biased region" description="Gly residues" evidence="1">
    <location>
        <begin position="35"/>
        <end position="44"/>
    </location>
</feature>
<protein>
    <submittedName>
        <fullName evidence="2">Uncharacterized protein</fullName>
    </submittedName>
</protein>
<name>A0A5J9U5J5_9POAL</name>
<evidence type="ECO:0000313" key="2">
    <source>
        <dbReference type="EMBL" id="TVU18903.1"/>
    </source>
</evidence>
<sequence>MEETVAAEEGTEVRVPPGEVEGVEVEDNRRRRLDGGGQGSGTGHHGADESGEGARGGVEAEAAVASVTAGSGRWSRSGEMAARLGRAASPDYTPATPSGRAASPDYTPATPSSRAASPDYTPSPSTPPPSPQVADAESRSSRCSSRASKIGCRGRRCLHTKTYLAFFSPSMPVV</sequence>
<evidence type="ECO:0000313" key="3">
    <source>
        <dbReference type="Proteomes" id="UP000324897"/>
    </source>
</evidence>
<proteinExistence type="predicted"/>
<dbReference type="EMBL" id="RWGY01000029">
    <property type="protein sequence ID" value="TVU18903.1"/>
    <property type="molecule type" value="Genomic_DNA"/>
</dbReference>
<keyword evidence="3" id="KW-1185">Reference proteome</keyword>
<comment type="caution">
    <text evidence="2">The sequence shown here is derived from an EMBL/GenBank/DDBJ whole genome shotgun (WGS) entry which is preliminary data.</text>
</comment>
<evidence type="ECO:0000256" key="1">
    <source>
        <dbReference type="SAM" id="MobiDB-lite"/>
    </source>
</evidence>